<dbReference type="Pfam" id="PF01381">
    <property type="entry name" value="HTH_3"/>
    <property type="match status" value="1"/>
</dbReference>
<dbReference type="Gene3D" id="1.10.260.40">
    <property type="entry name" value="lambda repressor-like DNA-binding domains"/>
    <property type="match status" value="1"/>
</dbReference>
<dbReference type="Pfam" id="PF00717">
    <property type="entry name" value="Peptidase_S24"/>
    <property type="match status" value="1"/>
</dbReference>
<dbReference type="SUPFAM" id="SSF51306">
    <property type="entry name" value="LexA/Signal peptidase"/>
    <property type="match status" value="1"/>
</dbReference>
<feature type="domain" description="HTH cro/C1-type" evidence="4">
    <location>
        <begin position="15"/>
        <end position="69"/>
    </location>
</feature>
<evidence type="ECO:0000256" key="2">
    <source>
        <dbReference type="ARBA" id="ARBA00023125"/>
    </source>
</evidence>
<dbReference type="Gene3D" id="2.10.109.10">
    <property type="entry name" value="Umud Fragment, subunit A"/>
    <property type="match status" value="1"/>
</dbReference>
<name>A0A212LPN1_9HYPH</name>
<dbReference type="InterPro" id="IPR039418">
    <property type="entry name" value="LexA-like"/>
</dbReference>
<dbReference type="PROSITE" id="PS50943">
    <property type="entry name" value="HTH_CROC1"/>
    <property type="match status" value="1"/>
</dbReference>
<reference evidence="5" key="1">
    <citation type="submission" date="2016-08" db="EMBL/GenBank/DDBJ databases">
        <authorList>
            <person name="Seilhamer J.J."/>
        </authorList>
    </citation>
    <scope>NUCLEOTIDE SEQUENCE</scope>
    <source>
        <strain evidence="5">86</strain>
    </source>
</reference>
<dbReference type="PANTHER" id="PTHR40661:SF3">
    <property type="entry name" value="FELS-1 PROPHAGE TRANSCRIPTIONAL REGULATOR"/>
    <property type="match status" value="1"/>
</dbReference>
<dbReference type="PANTHER" id="PTHR40661">
    <property type="match status" value="1"/>
</dbReference>
<proteinExistence type="predicted"/>
<keyword evidence="2" id="KW-0238">DNA-binding</keyword>
<evidence type="ECO:0000256" key="1">
    <source>
        <dbReference type="ARBA" id="ARBA00023015"/>
    </source>
</evidence>
<dbReference type="SUPFAM" id="SSF47413">
    <property type="entry name" value="lambda repressor-like DNA-binding domains"/>
    <property type="match status" value="1"/>
</dbReference>
<accession>A0A212LPN1</accession>
<dbReference type="EMBL" id="FMJD01000013">
    <property type="protein sequence ID" value="SCM79447.1"/>
    <property type="molecule type" value="Genomic_DNA"/>
</dbReference>
<protein>
    <submittedName>
        <fullName evidence="5">Putative phage repressor</fullName>
    </submittedName>
</protein>
<dbReference type="InterPro" id="IPR001387">
    <property type="entry name" value="Cro/C1-type_HTH"/>
</dbReference>
<gene>
    <name evidence="5" type="ORF">KL86PLE_90407</name>
</gene>
<evidence type="ECO:0000259" key="4">
    <source>
        <dbReference type="PROSITE" id="PS50943"/>
    </source>
</evidence>
<dbReference type="InterPro" id="IPR015927">
    <property type="entry name" value="Peptidase_S24_S26A/B/C"/>
</dbReference>
<dbReference type="AlphaFoldDB" id="A0A212LPN1"/>
<dbReference type="CDD" id="cd00093">
    <property type="entry name" value="HTH_XRE"/>
    <property type="match status" value="1"/>
</dbReference>
<organism evidence="5">
    <name type="scientific">uncultured Pleomorphomonas sp</name>
    <dbReference type="NCBI Taxonomy" id="442121"/>
    <lineage>
        <taxon>Bacteria</taxon>
        <taxon>Pseudomonadati</taxon>
        <taxon>Pseudomonadota</taxon>
        <taxon>Alphaproteobacteria</taxon>
        <taxon>Hyphomicrobiales</taxon>
        <taxon>Pleomorphomonadaceae</taxon>
        <taxon>Pleomorphomonas</taxon>
        <taxon>environmental samples</taxon>
    </lineage>
</organism>
<keyword evidence="1" id="KW-0805">Transcription regulation</keyword>
<dbReference type="GO" id="GO:0003677">
    <property type="term" value="F:DNA binding"/>
    <property type="evidence" value="ECO:0007669"/>
    <property type="project" value="UniProtKB-KW"/>
</dbReference>
<sequence length="258" mass="28247">MGIIPLMEQTWKSRLELLMRQKGFNMKSLSLKAELGETYVRDILKRGRDPGMEKMRALADVLGVRLNEIMNEPYIISRDGGEEHGFREGGDAPERVPFDDANDNGWQEGWRARLPGGSAEVDARAGAGDGSSGQVLTLKSGGIQSGHLVTGEWVVPRAHLGANPARVIFLPVIGTSMQPILNPSDVVAVDTAVSDIKDAEIYVIEEGDGPSVKRLRVNHDDNPRTVDIISENQAVPPKRRPAELVRVIGLVIGKWSRM</sequence>
<dbReference type="InterPro" id="IPR010982">
    <property type="entry name" value="Lambda_DNA-bd_dom_sf"/>
</dbReference>
<dbReference type="InterPro" id="IPR036286">
    <property type="entry name" value="LexA/Signal_pep-like_sf"/>
</dbReference>
<evidence type="ECO:0000256" key="3">
    <source>
        <dbReference type="ARBA" id="ARBA00023163"/>
    </source>
</evidence>
<evidence type="ECO:0000313" key="5">
    <source>
        <dbReference type="EMBL" id="SCM79447.1"/>
    </source>
</evidence>
<dbReference type="SMART" id="SM00530">
    <property type="entry name" value="HTH_XRE"/>
    <property type="match status" value="1"/>
</dbReference>
<keyword evidence="3" id="KW-0804">Transcription</keyword>
<dbReference type="CDD" id="cd06529">
    <property type="entry name" value="S24_LexA-like"/>
    <property type="match status" value="1"/>
</dbReference>